<evidence type="ECO:0000313" key="2">
    <source>
        <dbReference type="EMBL" id="UNI24973.1"/>
    </source>
</evidence>
<reference evidence="2" key="1">
    <citation type="submission" date="2021-11" db="EMBL/GenBank/DDBJ databases">
        <title>Purpureocillium_takamizusanense_genome.</title>
        <authorList>
            <person name="Nguyen N.-H."/>
        </authorList>
    </citation>
    <scope>NUCLEOTIDE SEQUENCE</scope>
    <source>
        <strain evidence="2">PT3</strain>
    </source>
</reference>
<dbReference type="RefSeq" id="XP_047848454.1">
    <property type="nucleotide sequence ID" value="XM_047992440.1"/>
</dbReference>
<accession>A0A9Q8QR37</accession>
<dbReference type="EMBL" id="CP086366">
    <property type="protein sequence ID" value="UNI24973.1"/>
    <property type="molecule type" value="Genomic_DNA"/>
</dbReference>
<gene>
    <name evidence="2" type="ORF">JDV02_010686</name>
</gene>
<dbReference type="AlphaFoldDB" id="A0A9Q8QR37"/>
<sequence length="87" mass="8836">MRFSAFISALALGAAAAASPTEVTAREIRARDNCNQSGKNVVCCNGPLSCLLNLLGGPCGGDSYCCDNGATSGNGAIVFSCQNLDFL</sequence>
<evidence type="ECO:0000256" key="1">
    <source>
        <dbReference type="SAM" id="SignalP"/>
    </source>
</evidence>
<feature type="signal peptide" evidence="1">
    <location>
        <begin position="1"/>
        <end position="25"/>
    </location>
</feature>
<feature type="chain" id="PRO_5040381188" description="Hydrophobin" evidence="1">
    <location>
        <begin position="26"/>
        <end position="87"/>
    </location>
</feature>
<organism evidence="2 3">
    <name type="scientific">Purpureocillium takamizusanense</name>
    <dbReference type="NCBI Taxonomy" id="2060973"/>
    <lineage>
        <taxon>Eukaryota</taxon>
        <taxon>Fungi</taxon>
        <taxon>Dikarya</taxon>
        <taxon>Ascomycota</taxon>
        <taxon>Pezizomycotina</taxon>
        <taxon>Sordariomycetes</taxon>
        <taxon>Hypocreomycetidae</taxon>
        <taxon>Hypocreales</taxon>
        <taxon>Ophiocordycipitaceae</taxon>
        <taxon>Purpureocillium</taxon>
    </lineage>
</organism>
<evidence type="ECO:0008006" key="4">
    <source>
        <dbReference type="Google" id="ProtNLM"/>
    </source>
</evidence>
<dbReference type="KEGG" id="ptkz:JDV02_010686"/>
<proteinExistence type="predicted"/>
<keyword evidence="3" id="KW-1185">Reference proteome</keyword>
<dbReference type="Proteomes" id="UP000829364">
    <property type="component" value="Chromosome 13"/>
</dbReference>
<name>A0A9Q8QR37_9HYPO</name>
<keyword evidence="1" id="KW-0732">Signal</keyword>
<dbReference type="GeneID" id="72072629"/>
<protein>
    <recommendedName>
        <fullName evidence="4">Hydrophobin</fullName>
    </recommendedName>
</protein>
<evidence type="ECO:0000313" key="3">
    <source>
        <dbReference type="Proteomes" id="UP000829364"/>
    </source>
</evidence>